<evidence type="ECO:0000256" key="1">
    <source>
        <dbReference type="SAM" id="MobiDB-lite"/>
    </source>
</evidence>
<accession>A0A157STU4</accession>
<dbReference type="EMBL" id="LT546645">
    <property type="protein sequence ID" value="SAI73857.1"/>
    <property type="molecule type" value="Genomic_DNA"/>
</dbReference>
<dbReference type="Proteomes" id="UP000076825">
    <property type="component" value="Chromosome 1"/>
</dbReference>
<organism evidence="2 3">
    <name type="scientific">Bordetella trematum</name>
    <dbReference type="NCBI Taxonomy" id="123899"/>
    <lineage>
        <taxon>Bacteria</taxon>
        <taxon>Pseudomonadati</taxon>
        <taxon>Pseudomonadota</taxon>
        <taxon>Betaproteobacteria</taxon>
        <taxon>Burkholderiales</taxon>
        <taxon>Alcaligenaceae</taxon>
        <taxon>Bordetella</taxon>
    </lineage>
</organism>
<dbReference type="KEGG" id="btrm:SAMEA390648703877"/>
<reference evidence="2 3" key="1">
    <citation type="submission" date="2016-04" db="EMBL/GenBank/DDBJ databases">
        <authorList>
            <consortium name="Pathogen Informatics"/>
        </authorList>
    </citation>
    <scope>NUCLEOTIDE SEQUENCE [LARGE SCALE GENOMIC DNA]</scope>
    <source>
        <strain evidence="2 3">H044680328</strain>
    </source>
</reference>
<dbReference type="RefSeq" id="WP_063492415.1">
    <property type="nucleotide sequence ID" value="NZ_CP016340.1"/>
</dbReference>
<name>A0A157STU4_9BORD</name>
<feature type="compositionally biased region" description="Low complexity" evidence="1">
    <location>
        <begin position="94"/>
        <end position="115"/>
    </location>
</feature>
<dbReference type="GeneID" id="56591604"/>
<evidence type="ECO:0000313" key="2">
    <source>
        <dbReference type="EMBL" id="SAI73857.1"/>
    </source>
</evidence>
<feature type="region of interest" description="Disordered" evidence="1">
    <location>
        <begin position="94"/>
        <end position="128"/>
    </location>
</feature>
<gene>
    <name evidence="2" type="ORF">SAMEA3906487_03877</name>
</gene>
<dbReference type="STRING" id="123899.SAMEA3906487_03877"/>
<evidence type="ECO:0000313" key="3">
    <source>
        <dbReference type="Proteomes" id="UP000076825"/>
    </source>
</evidence>
<sequence>MAKYQVVRPWHGVKKGAVLTLDRVHPALAANVMEITDDSRLGHVTVDVSTIATEQAERIIAEAKETIDTMVSAARTEADEIVLAAHEEAGRIRAGATAGEAGGTLTPATPDATAAKRGRPPKVGSSSE</sequence>
<proteinExistence type="predicted"/>
<protein>
    <submittedName>
        <fullName evidence="2">Uncharacterized protein</fullName>
    </submittedName>
</protein>
<dbReference type="PATRIC" id="fig|123899.6.peg.3877"/>
<keyword evidence="3" id="KW-1185">Reference proteome</keyword>
<dbReference type="AlphaFoldDB" id="A0A157STU4"/>